<dbReference type="InterPro" id="IPR011006">
    <property type="entry name" value="CheY-like_superfamily"/>
</dbReference>
<dbReference type="AlphaFoldDB" id="A0A9X9WEB6"/>
<proteinExistence type="predicted"/>
<accession>A0A9X9WEB6</accession>
<sequence>MSDRGVCILVVDDEPDMADLFRQRFRREVREGTYMLQFAASAEAALDHLRSDARHDPMLVLSDVNMPGIDGLALLQAIHHEWPGLPVMMVTAYGDDERRRQAAALGAADFLGKPVDFDHLKRRLRDIAPRGPSA</sequence>
<comment type="caution">
    <text evidence="4">The sequence shown here is derived from an EMBL/GenBank/DDBJ whole genome shotgun (WGS) entry which is preliminary data.</text>
</comment>
<reference evidence="5 6" key="2">
    <citation type="submission" date="2020-02" db="EMBL/GenBank/DDBJ databases">
        <authorList>
            <person name="Sun Q."/>
            <person name="Inoue M."/>
        </authorList>
    </citation>
    <scope>NUCLEOTIDE SEQUENCE [LARGE SCALE GENOMIC DNA]</scope>
    <source>
        <strain evidence="5 6">KCTC 22478</strain>
    </source>
</reference>
<dbReference type="SMART" id="SM00448">
    <property type="entry name" value="REC"/>
    <property type="match status" value="1"/>
</dbReference>
<evidence type="ECO:0000256" key="1">
    <source>
        <dbReference type="ARBA" id="ARBA00022553"/>
    </source>
</evidence>
<dbReference type="Pfam" id="PF00072">
    <property type="entry name" value="Response_reg"/>
    <property type="match status" value="1"/>
</dbReference>
<feature type="domain" description="Response regulatory" evidence="3">
    <location>
        <begin position="7"/>
        <end position="128"/>
    </location>
</feature>
<dbReference type="PANTHER" id="PTHR44591:SF3">
    <property type="entry name" value="RESPONSE REGULATORY DOMAIN-CONTAINING PROTEIN"/>
    <property type="match status" value="1"/>
</dbReference>
<dbReference type="Proteomes" id="UP001138708">
    <property type="component" value="Unassembled WGS sequence"/>
</dbReference>
<reference evidence="4" key="1">
    <citation type="submission" date="2020-01" db="EMBL/GenBank/DDBJ databases">
        <authorList>
            <person name="Rat A."/>
        </authorList>
    </citation>
    <scope>NUCLEOTIDE SEQUENCE</scope>
    <source>
        <strain evidence="4">LMG 31161</strain>
    </source>
</reference>
<keyword evidence="1 2" id="KW-0597">Phosphoprotein</keyword>
<evidence type="ECO:0000256" key="2">
    <source>
        <dbReference type="PROSITE-ProRule" id="PRU00169"/>
    </source>
</evidence>
<organism evidence="4 7">
    <name type="scientific">Neoroseomonas oryzicola</name>
    <dbReference type="NCBI Taxonomy" id="535904"/>
    <lineage>
        <taxon>Bacteria</taxon>
        <taxon>Pseudomonadati</taxon>
        <taxon>Pseudomonadota</taxon>
        <taxon>Alphaproteobacteria</taxon>
        <taxon>Acetobacterales</taxon>
        <taxon>Acetobacteraceae</taxon>
        <taxon>Neoroseomonas</taxon>
    </lineage>
</organism>
<dbReference type="InterPro" id="IPR001789">
    <property type="entry name" value="Sig_transdc_resp-reg_receiver"/>
</dbReference>
<dbReference type="SUPFAM" id="SSF52172">
    <property type="entry name" value="CheY-like"/>
    <property type="match status" value="1"/>
</dbReference>
<dbReference type="CDD" id="cd00156">
    <property type="entry name" value="REC"/>
    <property type="match status" value="1"/>
</dbReference>
<dbReference type="EMBL" id="JAAVUP010000003">
    <property type="protein sequence ID" value="NKE17888.1"/>
    <property type="molecule type" value="Genomic_DNA"/>
</dbReference>
<evidence type="ECO:0000313" key="7">
    <source>
        <dbReference type="Proteomes" id="UP001138708"/>
    </source>
</evidence>
<dbReference type="RefSeq" id="WP_168041784.1">
    <property type="nucleotide sequence ID" value="NZ_JAAEDK010000009.1"/>
</dbReference>
<dbReference type="PROSITE" id="PS50110">
    <property type="entry name" value="RESPONSE_REGULATORY"/>
    <property type="match status" value="1"/>
</dbReference>
<protein>
    <submittedName>
        <fullName evidence="4">Response regulator</fullName>
    </submittedName>
</protein>
<reference evidence="4" key="3">
    <citation type="journal article" date="2021" name="Syst. Appl. Microbiol.">
        <title>Roseomonas hellenica sp. nov., isolated from roots of wild-growing Alkanna tinctoria.</title>
        <authorList>
            <person name="Rat A."/>
            <person name="Naranjo H.D."/>
            <person name="Lebbe L."/>
            <person name="Cnockaert M."/>
            <person name="Krigas N."/>
            <person name="Grigoriadou K."/>
            <person name="Maloupa E."/>
            <person name="Willems A."/>
        </authorList>
    </citation>
    <scope>NUCLEOTIDE SEQUENCE</scope>
    <source>
        <strain evidence="4">LMG 31161</strain>
    </source>
</reference>
<evidence type="ECO:0000313" key="4">
    <source>
        <dbReference type="EMBL" id="MBR0658676.1"/>
    </source>
</evidence>
<evidence type="ECO:0000259" key="3">
    <source>
        <dbReference type="PROSITE" id="PS50110"/>
    </source>
</evidence>
<keyword evidence="6" id="KW-1185">Reference proteome</keyword>
<dbReference type="EMBL" id="JAAEDK010000009">
    <property type="protein sequence ID" value="MBR0658676.1"/>
    <property type="molecule type" value="Genomic_DNA"/>
</dbReference>
<dbReference type="PANTHER" id="PTHR44591">
    <property type="entry name" value="STRESS RESPONSE REGULATOR PROTEIN 1"/>
    <property type="match status" value="1"/>
</dbReference>
<dbReference type="GO" id="GO:0000160">
    <property type="term" value="P:phosphorelay signal transduction system"/>
    <property type="evidence" value="ECO:0007669"/>
    <property type="project" value="InterPro"/>
</dbReference>
<feature type="modified residue" description="4-aspartylphosphate" evidence="2">
    <location>
        <position position="63"/>
    </location>
</feature>
<gene>
    <name evidence="5" type="ORF">GWK15_13125</name>
    <name evidence="4" type="ORF">GXW75_05410</name>
</gene>
<evidence type="ECO:0000313" key="6">
    <source>
        <dbReference type="Proteomes" id="UP000746741"/>
    </source>
</evidence>
<evidence type="ECO:0000313" key="5">
    <source>
        <dbReference type="EMBL" id="NKE17888.1"/>
    </source>
</evidence>
<dbReference type="Gene3D" id="3.40.50.2300">
    <property type="match status" value="1"/>
</dbReference>
<dbReference type="InterPro" id="IPR050595">
    <property type="entry name" value="Bact_response_regulator"/>
</dbReference>
<dbReference type="Proteomes" id="UP000746741">
    <property type="component" value="Unassembled WGS sequence"/>
</dbReference>
<name>A0A9X9WEB6_9PROT</name>